<evidence type="ECO:0000256" key="14">
    <source>
        <dbReference type="PIRSR" id="PIRSR601461-2"/>
    </source>
</evidence>
<dbReference type="PROSITE" id="PS51767">
    <property type="entry name" value="PEPTIDASE_A1"/>
    <property type="match status" value="1"/>
</dbReference>
<dbReference type="InterPro" id="IPR021109">
    <property type="entry name" value="Peptidase_aspartic_dom_sf"/>
</dbReference>
<feature type="active site" evidence="13">
    <location>
        <position position="301"/>
    </location>
</feature>
<dbReference type="PANTHER" id="PTHR47966">
    <property type="entry name" value="BETA-SITE APP-CLEAVING ENZYME, ISOFORM A-RELATED"/>
    <property type="match status" value="1"/>
</dbReference>
<evidence type="ECO:0000256" key="8">
    <source>
        <dbReference type="ARBA" id="ARBA00022801"/>
    </source>
</evidence>
<comment type="similarity">
    <text evidence="2">Belongs to the peptidase A1 family.</text>
</comment>
<proteinExistence type="inferred from homology"/>
<dbReference type="InterPro" id="IPR001461">
    <property type="entry name" value="Aspartic_peptidase_A1"/>
</dbReference>
<dbReference type="SUPFAM" id="SSF50630">
    <property type="entry name" value="Acid proteases"/>
    <property type="match status" value="1"/>
</dbReference>
<accession>A0AAD6D7Q2</accession>
<name>A0AAD6D7Q2_9EURO</name>
<evidence type="ECO:0000313" key="17">
    <source>
        <dbReference type="EMBL" id="KAJ5556485.1"/>
    </source>
</evidence>
<dbReference type="Proteomes" id="UP001220324">
    <property type="component" value="Unassembled WGS sequence"/>
</dbReference>
<evidence type="ECO:0000256" key="3">
    <source>
        <dbReference type="ARBA" id="ARBA00022475"/>
    </source>
</evidence>
<dbReference type="GO" id="GO:0006508">
    <property type="term" value="P:proteolysis"/>
    <property type="evidence" value="ECO:0007669"/>
    <property type="project" value="UniProtKB-KW"/>
</dbReference>
<keyword evidence="10" id="KW-0472">Membrane</keyword>
<dbReference type="PRINTS" id="PR00792">
    <property type="entry name" value="PEPSIN"/>
</dbReference>
<dbReference type="EMBL" id="JAQIZZ010000001">
    <property type="protein sequence ID" value="KAJ5556485.1"/>
    <property type="molecule type" value="Genomic_DNA"/>
</dbReference>
<evidence type="ECO:0000259" key="16">
    <source>
        <dbReference type="PROSITE" id="PS51767"/>
    </source>
</evidence>
<evidence type="ECO:0000313" key="18">
    <source>
        <dbReference type="Proteomes" id="UP001220324"/>
    </source>
</evidence>
<evidence type="ECO:0000256" key="4">
    <source>
        <dbReference type="ARBA" id="ARBA00022622"/>
    </source>
</evidence>
<sequence length="475" mass="49887">MRLSSCLVVTGLSMGVNAFYPFEIKIDSTSSISTLEKVQRRFMPWTLLPDDSEEENANAKPLTLGIKKLPVRRDNSYTIVEANTPTLPTSAPLDQDGNDYSYFAMVEVGSQKEQMWLVLDTGSPSSWVFSSDCTSSVCTSHNVFDTDNSTSYYSNSSTITVGYGSGTIKGDLGQDTLSIADMDVTLTFGQATSASSAFASYPIDGILGLGRSGTAGWTIPSFMDAVAQDGYLTSNIVGFHLSRAADDAKTGEVNFGQLDTTKFIGNISYTATDSDIWSIPLDDAYVNGVACSLSGKSATIDTGTTYLLIPPDDAATLFAMVPSSKKSGDNYIIPCDSTATIELEFSGIKYSISPKDYIGASSTNGCVSTIVGYQSSGSDQWLVGDVFLKNVYSVFDFDNGQVGFGTLSNSTVSGNETSTASTVTTTAGSAVTTTGTASTAAATSTTTSVAAMNSGFCFSSTVVPSLLVIIAAILL</sequence>
<feature type="chain" id="PRO_5042243986" description="Peptidase A1 domain-containing protein" evidence="15">
    <location>
        <begin position="19"/>
        <end position="475"/>
    </location>
</feature>
<comment type="subcellular location">
    <subcellularLocation>
        <location evidence="1">Cell membrane</location>
        <topology evidence="1">Lipid-anchor</topology>
        <topology evidence="1">GPI-anchor</topology>
    </subcellularLocation>
</comment>
<evidence type="ECO:0000256" key="10">
    <source>
        <dbReference type="ARBA" id="ARBA00023136"/>
    </source>
</evidence>
<dbReference type="InterPro" id="IPR033121">
    <property type="entry name" value="PEPTIDASE_A1"/>
</dbReference>
<evidence type="ECO:0000256" key="5">
    <source>
        <dbReference type="ARBA" id="ARBA00022670"/>
    </source>
</evidence>
<organism evidence="17 18">
    <name type="scientific">Penicillium frequentans</name>
    <dbReference type="NCBI Taxonomy" id="3151616"/>
    <lineage>
        <taxon>Eukaryota</taxon>
        <taxon>Fungi</taxon>
        <taxon>Dikarya</taxon>
        <taxon>Ascomycota</taxon>
        <taxon>Pezizomycotina</taxon>
        <taxon>Eurotiomycetes</taxon>
        <taxon>Eurotiomycetidae</taxon>
        <taxon>Eurotiales</taxon>
        <taxon>Aspergillaceae</taxon>
        <taxon>Penicillium</taxon>
    </lineage>
</organism>
<dbReference type="Pfam" id="PF00026">
    <property type="entry name" value="Asp"/>
    <property type="match status" value="1"/>
</dbReference>
<feature type="disulfide bond" evidence="14">
    <location>
        <begin position="133"/>
        <end position="138"/>
    </location>
</feature>
<keyword evidence="14" id="KW-1015">Disulfide bond</keyword>
<protein>
    <recommendedName>
        <fullName evidence="16">Peptidase A1 domain-containing protein</fullName>
    </recommendedName>
</protein>
<feature type="active site" evidence="13">
    <location>
        <position position="120"/>
    </location>
</feature>
<feature type="signal peptide" evidence="15">
    <location>
        <begin position="1"/>
        <end position="18"/>
    </location>
</feature>
<dbReference type="AlphaFoldDB" id="A0AAD6D7Q2"/>
<gene>
    <name evidence="17" type="ORF">N7494_000400</name>
</gene>
<keyword evidence="6 15" id="KW-0732">Signal</keyword>
<keyword evidence="7" id="KW-0064">Aspartyl protease</keyword>
<dbReference type="GO" id="GO:0005886">
    <property type="term" value="C:plasma membrane"/>
    <property type="evidence" value="ECO:0007669"/>
    <property type="project" value="UniProtKB-SubCell"/>
</dbReference>
<evidence type="ECO:0000256" key="1">
    <source>
        <dbReference type="ARBA" id="ARBA00004609"/>
    </source>
</evidence>
<evidence type="ECO:0000256" key="7">
    <source>
        <dbReference type="ARBA" id="ARBA00022750"/>
    </source>
</evidence>
<feature type="domain" description="Peptidase A1" evidence="16">
    <location>
        <begin position="102"/>
        <end position="405"/>
    </location>
</feature>
<dbReference type="Gene3D" id="2.40.70.10">
    <property type="entry name" value="Acid Proteases"/>
    <property type="match status" value="2"/>
</dbReference>
<evidence type="ECO:0000256" key="6">
    <source>
        <dbReference type="ARBA" id="ARBA00022729"/>
    </source>
</evidence>
<dbReference type="GO" id="GO:0098552">
    <property type="term" value="C:side of membrane"/>
    <property type="evidence" value="ECO:0007669"/>
    <property type="project" value="UniProtKB-KW"/>
</dbReference>
<comment type="caution">
    <text evidence="17">The sequence shown here is derived from an EMBL/GenBank/DDBJ whole genome shotgun (WGS) entry which is preliminary data.</text>
</comment>
<dbReference type="InterPro" id="IPR034164">
    <property type="entry name" value="Pepsin-like_dom"/>
</dbReference>
<evidence type="ECO:0000256" key="15">
    <source>
        <dbReference type="SAM" id="SignalP"/>
    </source>
</evidence>
<dbReference type="GO" id="GO:0004190">
    <property type="term" value="F:aspartic-type endopeptidase activity"/>
    <property type="evidence" value="ECO:0007669"/>
    <property type="project" value="UniProtKB-KW"/>
</dbReference>
<evidence type="ECO:0000256" key="11">
    <source>
        <dbReference type="ARBA" id="ARBA00023180"/>
    </source>
</evidence>
<evidence type="ECO:0000256" key="12">
    <source>
        <dbReference type="ARBA" id="ARBA00023288"/>
    </source>
</evidence>
<keyword evidence="18" id="KW-1185">Reference proteome</keyword>
<dbReference type="FunFam" id="2.40.70.10:FF:000060">
    <property type="entry name" value="Aspartic-type endopeptidase ctsD"/>
    <property type="match status" value="1"/>
</dbReference>
<dbReference type="PANTHER" id="PTHR47966:SF75">
    <property type="entry name" value="ENDOPEPTIDASE (CTSD), PUTATIVE (AFU_ORTHOLOGUE AFUA_4G07040)-RELATED"/>
    <property type="match status" value="1"/>
</dbReference>
<keyword evidence="12" id="KW-0449">Lipoprotein</keyword>
<dbReference type="CDD" id="cd05471">
    <property type="entry name" value="pepsin_like"/>
    <property type="match status" value="1"/>
</dbReference>
<dbReference type="FunFam" id="2.40.70.10:FF:000085">
    <property type="entry name" value="Aspartic-type endopeptidase (CtsD), putative"/>
    <property type="match status" value="1"/>
</dbReference>
<evidence type="ECO:0000256" key="13">
    <source>
        <dbReference type="PIRSR" id="PIRSR601461-1"/>
    </source>
</evidence>
<keyword evidence="8" id="KW-0378">Hydrolase</keyword>
<keyword evidence="4" id="KW-0336">GPI-anchor</keyword>
<reference evidence="17 18" key="1">
    <citation type="journal article" date="2023" name="IMA Fungus">
        <title>Comparative genomic study of the Penicillium genus elucidates a diverse pangenome and 15 lateral gene transfer events.</title>
        <authorList>
            <person name="Petersen C."/>
            <person name="Sorensen T."/>
            <person name="Nielsen M.R."/>
            <person name="Sondergaard T.E."/>
            <person name="Sorensen J.L."/>
            <person name="Fitzpatrick D.A."/>
            <person name="Frisvad J.C."/>
            <person name="Nielsen K.L."/>
        </authorList>
    </citation>
    <scope>NUCLEOTIDE SEQUENCE [LARGE SCALE GENOMIC DNA]</scope>
    <source>
        <strain evidence="17 18">IBT 35679</strain>
    </source>
</reference>
<keyword evidence="5" id="KW-0645">Protease</keyword>
<evidence type="ECO:0000256" key="9">
    <source>
        <dbReference type="ARBA" id="ARBA00023026"/>
    </source>
</evidence>
<evidence type="ECO:0000256" key="2">
    <source>
        <dbReference type="ARBA" id="ARBA00007447"/>
    </source>
</evidence>
<keyword evidence="3" id="KW-1003">Cell membrane</keyword>
<keyword evidence="11" id="KW-0325">Glycoprotein</keyword>
<keyword evidence="9" id="KW-0843">Virulence</keyword>